<dbReference type="InterPro" id="IPR013525">
    <property type="entry name" value="ABC2_TM"/>
</dbReference>
<dbReference type="InterPro" id="IPR050352">
    <property type="entry name" value="ABCG_transporters"/>
</dbReference>
<evidence type="ECO:0000256" key="10">
    <source>
        <dbReference type="SAM" id="Phobius"/>
    </source>
</evidence>
<feature type="transmembrane region" description="Helical" evidence="10">
    <location>
        <begin position="439"/>
        <end position="460"/>
    </location>
</feature>
<keyword evidence="4 10" id="KW-0812">Transmembrane</keyword>
<keyword evidence="8 10" id="KW-0472">Membrane</keyword>
<proteinExistence type="inferred from homology"/>
<keyword evidence="13" id="KW-1185">Reference proteome</keyword>
<evidence type="ECO:0000256" key="4">
    <source>
        <dbReference type="ARBA" id="ARBA00022692"/>
    </source>
</evidence>
<gene>
    <name evidence="12" type="ORF">WA026_000870</name>
</gene>
<evidence type="ECO:0000256" key="1">
    <source>
        <dbReference type="ARBA" id="ARBA00004141"/>
    </source>
</evidence>
<comment type="similarity">
    <text evidence="2">Belongs to the ABC transporter superfamily. ABCG family. Eye pigment precursor importer (TC 3.A.1.204) subfamily.</text>
</comment>
<keyword evidence="7 10" id="KW-1133">Transmembrane helix</keyword>
<keyword evidence="3" id="KW-0813">Transport</keyword>
<accession>A0AAW1UZ14</accession>
<evidence type="ECO:0000313" key="13">
    <source>
        <dbReference type="Proteomes" id="UP001431783"/>
    </source>
</evidence>
<evidence type="ECO:0000259" key="11">
    <source>
        <dbReference type="PROSITE" id="PS50893"/>
    </source>
</evidence>
<keyword evidence="6" id="KW-0067">ATP-binding</keyword>
<evidence type="ECO:0000313" key="12">
    <source>
        <dbReference type="EMBL" id="KAK9888642.1"/>
    </source>
</evidence>
<dbReference type="InterPro" id="IPR003439">
    <property type="entry name" value="ABC_transporter-like_ATP-bd"/>
</dbReference>
<dbReference type="GO" id="GO:0016887">
    <property type="term" value="F:ATP hydrolysis activity"/>
    <property type="evidence" value="ECO:0007669"/>
    <property type="project" value="InterPro"/>
</dbReference>
<feature type="transmembrane region" description="Helical" evidence="10">
    <location>
        <begin position="639"/>
        <end position="660"/>
    </location>
</feature>
<dbReference type="GO" id="GO:0005524">
    <property type="term" value="F:ATP binding"/>
    <property type="evidence" value="ECO:0007669"/>
    <property type="project" value="UniProtKB-KW"/>
</dbReference>
<dbReference type="InterPro" id="IPR043926">
    <property type="entry name" value="ABCG_dom"/>
</dbReference>
<dbReference type="Gene3D" id="3.40.50.300">
    <property type="entry name" value="P-loop containing nucleotide triphosphate hydrolases"/>
    <property type="match status" value="1"/>
</dbReference>
<evidence type="ECO:0000256" key="7">
    <source>
        <dbReference type="ARBA" id="ARBA00022989"/>
    </source>
</evidence>
<dbReference type="Pfam" id="PF19055">
    <property type="entry name" value="ABC2_membrane_7"/>
    <property type="match status" value="1"/>
</dbReference>
<dbReference type="GO" id="GO:0005886">
    <property type="term" value="C:plasma membrane"/>
    <property type="evidence" value="ECO:0007669"/>
    <property type="project" value="TreeGrafter"/>
</dbReference>
<feature type="transmembrane region" description="Helical" evidence="10">
    <location>
        <begin position="480"/>
        <end position="510"/>
    </location>
</feature>
<dbReference type="PROSITE" id="PS50893">
    <property type="entry name" value="ABC_TRANSPORTER_2"/>
    <property type="match status" value="1"/>
</dbReference>
<evidence type="ECO:0000256" key="9">
    <source>
        <dbReference type="ARBA" id="ARBA00039188"/>
    </source>
</evidence>
<dbReference type="SMART" id="SM00382">
    <property type="entry name" value="AAA"/>
    <property type="match status" value="1"/>
</dbReference>
<dbReference type="PANTHER" id="PTHR48041:SF129">
    <property type="entry name" value="PROTEIN WHITE"/>
    <property type="match status" value="1"/>
</dbReference>
<dbReference type="EMBL" id="JARQZJ010000121">
    <property type="protein sequence ID" value="KAK9888642.1"/>
    <property type="molecule type" value="Genomic_DNA"/>
</dbReference>
<dbReference type="InterPro" id="IPR003593">
    <property type="entry name" value="AAA+_ATPase"/>
</dbReference>
<evidence type="ECO:0000256" key="5">
    <source>
        <dbReference type="ARBA" id="ARBA00022741"/>
    </source>
</evidence>
<dbReference type="PROSITE" id="PS00211">
    <property type="entry name" value="ABC_TRANSPORTER_1"/>
    <property type="match status" value="1"/>
</dbReference>
<feature type="transmembrane region" description="Helical" evidence="10">
    <location>
        <begin position="410"/>
        <end position="427"/>
    </location>
</feature>
<evidence type="ECO:0000256" key="2">
    <source>
        <dbReference type="ARBA" id="ARBA00005814"/>
    </source>
</evidence>
<dbReference type="Proteomes" id="UP001431783">
    <property type="component" value="Unassembled WGS sequence"/>
</dbReference>
<dbReference type="InterPro" id="IPR027417">
    <property type="entry name" value="P-loop_NTPase"/>
</dbReference>
<comment type="subcellular location">
    <subcellularLocation>
        <location evidence="1">Membrane</location>
        <topology evidence="1">Multi-pass membrane protein</topology>
    </subcellularLocation>
</comment>
<dbReference type="InterPro" id="IPR017871">
    <property type="entry name" value="ABC_transporter-like_CS"/>
</dbReference>
<protein>
    <recommendedName>
        <fullName evidence="9">Protein white</fullName>
    </recommendedName>
</protein>
<sequence length="667" mass="75395">MPGTSGSYLKLSEEKGGQCKHIDDNLSEWKHNFTQVNQDLVPLRDPITFSWYQINAYSLRKEGEGTASGIINLCLNRQKQTDKQILKNVSGVADPGELFVLMGSSGAGKTTLLNCITFRNIKYLKITGLVQMNDVPVTQTELASQSAYVQQEDLFVPYLTVREHMIFQARLRMGNGYTNEHKMQRVEDVMAEFSLTKCQHVMIGKPGVIKGISGGERKRLALASELLMNPSLLFCDEPTTGLDSFMALNIMQTLKNLARSGRTVICTLHQPSSELFGLFDKICLMAEGRTAFLGTLEQAEEFLSKLNAKCPPNYCPGDYYIQLLSIIPGQEEACRRNVGYICDAYEKSTKGSKIRRRSRSVTIKPDGKQWENNISSINTYKVGWWAQFQAVLWRCWLSLMKCPEMTTHKLFFYSSITIFISVIYYHQKLDTFGVQNICGVLYLFLVFLNSKNLSGVILSFCTELPLFLREHKNGLYRTDVYFLSKCLVDLPLTVLFDIMFTGVCYICIGLNHDVTRLFINIAVTSVYACIVVGMGYILSVAAPNPVIAQTMLPVLIMPATVLGGFFLNIESIPPYIRWLTDFSWFRWANTALMINQWSDIKGINCTEPLGDCFRNGNEVLQKFGLAGPTIDVHFEFTQAIIALIMMFFLTRIISFLILLFKAYTYDG</sequence>
<dbReference type="CDD" id="cd03213">
    <property type="entry name" value="ABCG_EPDR"/>
    <property type="match status" value="1"/>
</dbReference>
<dbReference type="SUPFAM" id="SSF52540">
    <property type="entry name" value="P-loop containing nucleoside triphosphate hydrolases"/>
    <property type="match status" value="1"/>
</dbReference>
<name>A0AAW1UZ14_9CUCU</name>
<dbReference type="AlphaFoldDB" id="A0AAW1UZ14"/>
<evidence type="ECO:0000256" key="3">
    <source>
        <dbReference type="ARBA" id="ARBA00022448"/>
    </source>
</evidence>
<feature type="domain" description="ABC transporter" evidence="11">
    <location>
        <begin position="70"/>
        <end position="312"/>
    </location>
</feature>
<evidence type="ECO:0000256" key="6">
    <source>
        <dbReference type="ARBA" id="ARBA00022840"/>
    </source>
</evidence>
<comment type="caution">
    <text evidence="12">The sequence shown here is derived from an EMBL/GenBank/DDBJ whole genome shotgun (WGS) entry which is preliminary data.</text>
</comment>
<keyword evidence="5" id="KW-0547">Nucleotide-binding</keyword>
<organism evidence="12 13">
    <name type="scientific">Henosepilachna vigintioctopunctata</name>
    <dbReference type="NCBI Taxonomy" id="420089"/>
    <lineage>
        <taxon>Eukaryota</taxon>
        <taxon>Metazoa</taxon>
        <taxon>Ecdysozoa</taxon>
        <taxon>Arthropoda</taxon>
        <taxon>Hexapoda</taxon>
        <taxon>Insecta</taxon>
        <taxon>Pterygota</taxon>
        <taxon>Neoptera</taxon>
        <taxon>Endopterygota</taxon>
        <taxon>Coleoptera</taxon>
        <taxon>Polyphaga</taxon>
        <taxon>Cucujiformia</taxon>
        <taxon>Coccinelloidea</taxon>
        <taxon>Coccinellidae</taxon>
        <taxon>Epilachninae</taxon>
        <taxon>Epilachnini</taxon>
        <taxon>Henosepilachna</taxon>
    </lineage>
</organism>
<reference evidence="12 13" key="1">
    <citation type="submission" date="2023-03" db="EMBL/GenBank/DDBJ databases">
        <title>Genome insight into feeding habits of ladybird beetles.</title>
        <authorList>
            <person name="Li H.-S."/>
            <person name="Huang Y.-H."/>
            <person name="Pang H."/>
        </authorList>
    </citation>
    <scope>NUCLEOTIDE SEQUENCE [LARGE SCALE GENOMIC DNA]</scope>
    <source>
        <strain evidence="12">SYSU_2023b</strain>
        <tissue evidence="12">Whole body</tissue>
    </source>
</reference>
<dbReference type="GO" id="GO:0030659">
    <property type="term" value="C:cytoplasmic vesicle membrane"/>
    <property type="evidence" value="ECO:0007669"/>
    <property type="project" value="TreeGrafter"/>
</dbReference>
<dbReference type="GO" id="GO:0140359">
    <property type="term" value="F:ABC-type transporter activity"/>
    <property type="evidence" value="ECO:0007669"/>
    <property type="project" value="InterPro"/>
</dbReference>
<feature type="transmembrane region" description="Helical" evidence="10">
    <location>
        <begin position="517"/>
        <end position="538"/>
    </location>
</feature>
<dbReference type="PANTHER" id="PTHR48041">
    <property type="entry name" value="ABC TRANSPORTER G FAMILY MEMBER 28"/>
    <property type="match status" value="1"/>
</dbReference>
<dbReference type="Pfam" id="PF01061">
    <property type="entry name" value="ABC2_membrane"/>
    <property type="match status" value="1"/>
</dbReference>
<evidence type="ECO:0000256" key="8">
    <source>
        <dbReference type="ARBA" id="ARBA00023136"/>
    </source>
</evidence>
<dbReference type="Pfam" id="PF00005">
    <property type="entry name" value="ABC_tran"/>
    <property type="match status" value="1"/>
</dbReference>
<feature type="transmembrane region" description="Helical" evidence="10">
    <location>
        <begin position="550"/>
        <end position="569"/>
    </location>
</feature>